<proteinExistence type="predicted"/>
<protein>
    <submittedName>
        <fullName evidence="1">BQ5605_C001g00203 protein</fullName>
    </submittedName>
</protein>
<keyword evidence="2" id="KW-1185">Reference proteome</keyword>
<name>A0A2X0M2K7_9BASI</name>
<gene>
    <name evidence="1" type="primary">BQ5605_C001g00203</name>
    <name evidence="1" type="ORF">BQ5605_C001G00203</name>
</gene>
<organism evidence="1 2">
    <name type="scientific">Microbotryum silenes-dioicae</name>
    <dbReference type="NCBI Taxonomy" id="796604"/>
    <lineage>
        <taxon>Eukaryota</taxon>
        <taxon>Fungi</taxon>
        <taxon>Dikarya</taxon>
        <taxon>Basidiomycota</taxon>
        <taxon>Pucciniomycotina</taxon>
        <taxon>Microbotryomycetes</taxon>
        <taxon>Microbotryales</taxon>
        <taxon>Microbotryaceae</taxon>
        <taxon>Microbotryum</taxon>
    </lineage>
</organism>
<evidence type="ECO:0000313" key="2">
    <source>
        <dbReference type="Proteomes" id="UP000249464"/>
    </source>
</evidence>
<dbReference type="EMBL" id="FQNC01000043">
    <property type="protein sequence ID" value="SGY44801.1"/>
    <property type="molecule type" value="Genomic_DNA"/>
</dbReference>
<dbReference type="AlphaFoldDB" id="A0A2X0M2K7"/>
<accession>A0A2X0M2K7</accession>
<sequence>MSGDNPTGARDAFASIDGAPQVPCEVIDLIASYVVADLEPTKIREAYSMLRHGALVCRAWREAFQRRLCYVVRLENEFQACRLLKSGLAERHPIKDLCLLSPGHEAAQKTTGPDKRVCRSCLDIVNKVRGLQVLRGLPCYLPWDEEVVDKLKNLKGLFFQVSDHLGTKSAGTPSRGGRVRWQGLQTLDISGNKS</sequence>
<dbReference type="Proteomes" id="UP000249464">
    <property type="component" value="Unassembled WGS sequence"/>
</dbReference>
<reference evidence="1 2" key="1">
    <citation type="submission" date="2016-11" db="EMBL/GenBank/DDBJ databases">
        <authorList>
            <person name="Jaros S."/>
            <person name="Januszkiewicz K."/>
            <person name="Wedrychowicz H."/>
        </authorList>
    </citation>
    <scope>NUCLEOTIDE SEQUENCE [LARGE SCALE GENOMIC DNA]</scope>
</reference>
<evidence type="ECO:0000313" key="1">
    <source>
        <dbReference type="EMBL" id="SGY44801.1"/>
    </source>
</evidence>